<comment type="subcellular location">
    <subcellularLocation>
        <location evidence="1">Membrane</location>
        <topology evidence="1">Multi-pass membrane protein</topology>
    </subcellularLocation>
</comment>
<keyword evidence="8" id="KW-1185">Reference proteome</keyword>
<dbReference type="EMBL" id="VKDB01000022">
    <property type="protein sequence ID" value="TSA81464.1"/>
    <property type="molecule type" value="Genomic_DNA"/>
</dbReference>
<evidence type="ECO:0000256" key="3">
    <source>
        <dbReference type="ARBA" id="ARBA00022989"/>
    </source>
</evidence>
<evidence type="ECO:0000313" key="7">
    <source>
        <dbReference type="EMBL" id="TSA81464.1"/>
    </source>
</evidence>
<dbReference type="PANTHER" id="PTHR37422">
    <property type="entry name" value="TEICHURONIC ACID BIOSYNTHESIS PROTEIN TUAE"/>
    <property type="match status" value="1"/>
</dbReference>
<feature type="transmembrane region" description="Helical" evidence="5">
    <location>
        <begin position="344"/>
        <end position="366"/>
    </location>
</feature>
<evidence type="ECO:0000259" key="6">
    <source>
        <dbReference type="Pfam" id="PF04932"/>
    </source>
</evidence>
<name>A0A553UMM9_9DEIO</name>
<feature type="transmembrane region" description="Helical" evidence="5">
    <location>
        <begin position="373"/>
        <end position="389"/>
    </location>
</feature>
<evidence type="ECO:0000256" key="1">
    <source>
        <dbReference type="ARBA" id="ARBA00004141"/>
    </source>
</evidence>
<gene>
    <name evidence="7" type="ORF">FNU79_15150</name>
</gene>
<dbReference type="AlphaFoldDB" id="A0A553UMM9"/>
<dbReference type="InterPro" id="IPR051533">
    <property type="entry name" value="WaaL-like"/>
</dbReference>
<keyword evidence="2 5" id="KW-0812">Transmembrane</keyword>
<feature type="transmembrane region" description="Helical" evidence="5">
    <location>
        <begin position="45"/>
        <end position="64"/>
    </location>
</feature>
<organism evidence="7 8">
    <name type="scientific">Deinococcus detaillensis</name>
    <dbReference type="NCBI Taxonomy" id="2592048"/>
    <lineage>
        <taxon>Bacteria</taxon>
        <taxon>Thermotogati</taxon>
        <taxon>Deinococcota</taxon>
        <taxon>Deinococci</taxon>
        <taxon>Deinococcales</taxon>
        <taxon>Deinococcaceae</taxon>
        <taxon>Deinococcus</taxon>
    </lineage>
</organism>
<evidence type="ECO:0000256" key="4">
    <source>
        <dbReference type="ARBA" id="ARBA00023136"/>
    </source>
</evidence>
<dbReference type="GO" id="GO:0016874">
    <property type="term" value="F:ligase activity"/>
    <property type="evidence" value="ECO:0007669"/>
    <property type="project" value="UniProtKB-KW"/>
</dbReference>
<feature type="transmembrane region" description="Helical" evidence="5">
    <location>
        <begin position="85"/>
        <end position="101"/>
    </location>
</feature>
<feature type="transmembrane region" description="Helical" evidence="5">
    <location>
        <begin position="174"/>
        <end position="192"/>
    </location>
</feature>
<keyword evidence="4 5" id="KW-0472">Membrane</keyword>
<comment type="caution">
    <text evidence="7">The sequence shown here is derived from an EMBL/GenBank/DDBJ whole genome shotgun (WGS) entry which is preliminary data.</text>
</comment>
<feature type="transmembrane region" description="Helical" evidence="5">
    <location>
        <begin position="107"/>
        <end position="127"/>
    </location>
</feature>
<dbReference type="Pfam" id="PF04932">
    <property type="entry name" value="Wzy_C"/>
    <property type="match status" value="1"/>
</dbReference>
<feature type="transmembrane region" description="Helical" evidence="5">
    <location>
        <begin position="199"/>
        <end position="215"/>
    </location>
</feature>
<dbReference type="Proteomes" id="UP000316092">
    <property type="component" value="Unassembled WGS sequence"/>
</dbReference>
<keyword evidence="3 5" id="KW-1133">Transmembrane helix</keyword>
<evidence type="ECO:0000256" key="5">
    <source>
        <dbReference type="SAM" id="Phobius"/>
    </source>
</evidence>
<evidence type="ECO:0000256" key="2">
    <source>
        <dbReference type="ARBA" id="ARBA00022692"/>
    </source>
</evidence>
<evidence type="ECO:0000313" key="8">
    <source>
        <dbReference type="Proteomes" id="UP000316092"/>
    </source>
</evidence>
<feature type="transmembrane region" description="Helical" evidence="5">
    <location>
        <begin position="20"/>
        <end position="39"/>
    </location>
</feature>
<feature type="transmembrane region" description="Helical" evidence="5">
    <location>
        <begin position="134"/>
        <end position="154"/>
    </location>
</feature>
<sequence>MRYGSRINLLTKSLGDVVVFPMALFFAFDGIFLFLYAFTVPLEPILLTSTGSTVTTLLGAAFAISNGVTSALNRPKFINTKPKKVLLLYLLIAIFSLIWSIDFAATVSSLTNLFLQILILILIANYIGCNAKRLNALLISVASGASLAALLGLINVGISSGNRISYFEGGDPAHFASSIVPAVMTALVIIMFNDSIGHKLYAIPIFIISTASILLSGTRSAWIGILIALIMFVLPLVKSKKLAYIIIFVFSVITLISYIPVTANFVSTRIDTANDTGGAGRTSIWVVGRQIALEHLPLGVGLGAFPTAFDNQAIFKSSLKSINSEEIYPGRAPHNIYLSNLSEVGIPGTALFILFLYSTMSSLWTYPRKKSSIIIYSVLIVYISQGFFLDVTNRKYFWLFLALAIGCEAVKRREREGSLANSKLSL</sequence>
<dbReference type="PANTHER" id="PTHR37422:SF13">
    <property type="entry name" value="LIPOPOLYSACCHARIDE BIOSYNTHESIS PROTEIN PA4999-RELATED"/>
    <property type="match status" value="1"/>
</dbReference>
<keyword evidence="7" id="KW-0436">Ligase</keyword>
<feature type="transmembrane region" description="Helical" evidence="5">
    <location>
        <begin position="221"/>
        <end position="237"/>
    </location>
</feature>
<dbReference type="OrthoDB" id="24536at2"/>
<feature type="domain" description="O-antigen ligase-related" evidence="6">
    <location>
        <begin position="205"/>
        <end position="353"/>
    </location>
</feature>
<accession>A0A553UMM9</accession>
<reference evidence="7 8" key="1">
    <citation type="submission" date="2019-07" db="EMBL/GenBank/DDBJ databases">
        <title>Deinococcus detaillus sp. nov., isolated from humus soil in Antarctica.</title>
        <authorList>
            <person name="Zhang K."/>
        </authorList>
    </citation>
    <scope>NUCLEOTIDE SEQUENCE [LARGE SCALE GENOMIC DNA]</scope>
    <source>
        <strain evidence="7 8">H1</strain>
    </source>
</reference>
<dbReference type="InterPro" id="IPR007016">
    <property type="entry name" value="O-antigen_ligase-rel_domated"/>
</dbReference>
<proteinExistence type="predicted"/>
<feature type="transmembrane region" description="Helical" evidence="5">
    <location>
        <begin position="242"/>
        <end position="261"/>
    </location>
</feature>
<protein>
    <submittedName>
        <fullName evidence="7">O-antigen ligase family protein</fullName>
    </submittedName>
</protein>
<dbReference type="GO" id="GO:0016020">
    <property type="term" value="C:membrane"/>
    <property type="evidence" value="ECO:0007669"/>
    <property type="project" value="UniProtKB-SubCell"/>
</dbReference>